<protein>
    <submittedName>
        <fullName evidence="1">SRPBCC family protein</fullName>
    </submittedName>
</protein>
<dbReference type="SUPFAM" id="SSF55961">
    <property type="entry name" value="Bet v1-like"/>
    <property type="match status" value="1"/>
</dbReference>
<proteinExistence type="predicted"/>
<dbReference type="AlphaFoldDB" id="A0A939FXM3"/>
<accession>A0A939FXM3</accession>
<sequence length="213" mass="23149">MTARRLRDFPSLSDLNRVVSAVVRVGTESRRGDWPLFKKLAALVVALVLLPNLAMAHGPTRKKAIESVAINAPPAKVWAAIKNFGDMSWHPRIALDDASKGNEKGSIRTLGFKSGGMMQEELSKYQPEKMSYSTFIGHVNTKLLPATNYSSTITVKPADDGTSSTVTWRAAFYRGYPNNDPPPELNDDAAIKGVSAFLKEGLDGLKTKVESGS</sequence>
<dbReference type="CDD" id="cd07821">
    <property type="entry name" value="PYR_PYL_RCAR_like"/>
    <property type="match status" value="1"/>
</dbReference>
<gene>
    <name evidence="1" type="ORF">J1C48_05565</name>
</gene>
<evidence type="ECO:0000313" key="2">
    <source>
        <dbReference type="Proteomes" id="UP000664122"/>
    </source>
</evidence>
<name>A0A939FXM3_9HYPH</name>
<dbReference type="InterPro" id="IPR023393">
    <property type="entry name" value="START-like_dom_sf"/>
</dbReference>
<dbReference type="EMBL" id="JAFMPP010000003">
    <property type="protein sequence ID" value="MBO0662035.1"/>
    <property type="molecule type" value="Genomic_DNA"/>
</dbReference>
<keyword evidence="2" id="KW-1185">Reference proteome</keyword>
<dbReference type="Pfam" id="PF10604">
    <property type="entry name" value="Polyketide_cyc2"/>
    <property type="match status" value="1"/>
</dbReference>
<evidence type="ECO:0000313" key="1">
    <source>
        <dbReference type="EMBL" id="MBO0662035.1"/>
    </source>
</evidence>
<reference evidence="1" key="1">
    <citation type="submission" date="2021-03" db="EMBL/GenBank/DDBJ databases">
        <title>Whole genome sequence of Jiella sp. CQZ9-1.</title>
        <authorList>
            <person name="Tuo L."/>
        </authorList>
    </citation>
    <scope>NUCLEOTIDE SEQUENCE</scope>
    <source>
        <strain evidence="1">CQZ9-1</strain>
    </source>
</reference>
<dbReference type="Gene3D" id="3.30.530.20">
    <property type="match status" value="1"/>
</dbReference>
<dbReference type="PANTHER" id="PTHR39332">
    <property type="entry name" value="BLL4707 PROTEIN"/>
    <property type="match status" value="1"/>
</dbReference>
<dbReference type="InterPro" id="IPR019587">
    <property type="entry name" value="Polyketide_cyclase/dehydratase"/>
</dbReference>
<organism evidence="1 2">
    <name type="scientific">Jiella flava</name>
    <dbReference type="NCBI Taxonomy" id="2816857"/>
    <lineage>
        <taxon>Bacteria</taxon>
        <taxon>Pseudomonadati</taxon>
        <taxon>Pseudomonadota</taxon>
        <taxon>Alphaproteobacteria</taxon>
        <taxon>Hyphomicrobiales</taxon>
        <taxon>Aurantimonadaceae</taxon>
        <taxon>Jiella</taxon>
    </lineage>
</organism>
<dbReference type="PANTHER" id="PTHR39332:SF7">
    <property type="entry name" value="SRPBCC FAMILY PROTEIN"/>
    <property type="match status" value="1"/>
</dbReference>
<dbReference type="Proteomes" id="UP000664122">
    <property type="component" value="Unassembled WGS sequence"/>
</dbReference>
<comment type="caution">
    <text evidence="1">The sequence shown here is derived from an EMBL/GenBank/DDBJ whole genome shotgun (WGS) entry which is preliminary data.</text>
</comment>